<dbReference type="RefSeq" id="WP_382377061.1">
    <property type="nucleotide sequence ID" value="NZ_JBHLVN010000030.1"/>
</dbReference>
<keyword evidence="2" id="KW-0255">Endonuclease</keyword>
<proteinExistence type="predicted"/>
<keyword evidence="2" id="KW-0378">Hydrolase</keyword>
<evidence type="ECO:0000313" key="2">
    <source>
        <dbReference type="EMBL" id="MFC0297188.1"/>
    </source>
</evidence>
<feature type="domain" description="Putative restriction endonuclease" evidence="1">
    <location>
        <begin position="20"/>
        <end position="145"/>
    </location>
</feature>
<dbReference type="CDD" id="cd06260">
    <property type="entry name" value="DUF820-like"/>
    <property type="match status" value="1"/>
</dbReference>
<protein>
    <submittedName>
        <fullName evidence="2">Uma2 family endonuclease</fullName>
    </submittedName>
</protein>
<evidence type="ECO:0000259" key="1">
    <source>
        <dbReference type="Pfam" id="PF05685"/>
    </source>
</evidence>
<sequence length="145" mass="16796">MAEWGGMVANIPDPEKTYTYDDWKTWEGRWELIGGKAYNMTPAPSSRHQFVVGELYFALRRFFQNQRCFVFMAPFDVFLSEQGAYETPDDIVQPDIAVICDQKQITDKGCFGPTALVVEVLSPSTALKDYSEKFYAYEHYRVNEY</sequence>
<dbReference type="InterPro" id="IPR008538">
    <property type="entry name" value="Uma2"/>
</dbReference>
<dbReference type="Proteomes" id="UP001589785">
    <property type="component" value="Unassembled WGS sequence"/>
</dbReference>
<dbReference type="GO" id="GO:0004519">
    <property type="term" value="F:endonuclease activity"/>
    <property type="evidence" value="ECO:0007669"/>
    <property type="project" value="UniProtKB-KW"/>
</dbReference>
<evidence type="ECO:0000313" key="3">
    <source>
        <dbReference type="Proteomes" id="UP001589785"/>
    </source>
</evidence>
<dbReference type="InterPro" id="IPR012296">
    <property type="entry name" value="Nuclease_put_TT1808"/>
</dbReference>
<organism evidence="2 3">
    <name type="scientific">Geobacillus jurassicus</name>
    <dbReference type="NCBI Taxonomy" id="235932"/>
    <lineage>
        <taxon>Bacteria</taxon>
        <taxon>Bacillati</taxon>
        <taxon>Bacillota</taxon>
        <taxon>Bacilli</taxon>
        <taxon>Bacillales</taxon>
        <taxon>Anoxybacillaceae</taxon>
        <taxon>Geobacillus</taxon>
    </lineage>
</organism>
<comment type="caution">
    <text evidence="2">The sequence shown here is derived from an EMBL/GenBank/DDBJ whole genome shotgun (WGS) entry which is preliminary data.</text>
</comment>
<name>A0ABV6GRR9_9BACL</name>
<keyword evidence="2" id="KW-0540">Nuclease</keyword>
<dbReference type="Gene3D" id="3.90.1570.10">
    <property type="entry name" value="tt1808, chain A"/>
    <property type="match status" value="1"/>
</dbReference>
<keyword evidence="3" id="KW-1185">Reference proteome</keyword>
<dbReference type="InterPro" id="IPR011335">
    <property type="entry name" value="Restrct_endonuc-II-like"/>
</dbReference>
<dbReference type="SUPFAM" id="SSF52980">
    <property type="entry name" value="Restriction endonuclease-like"/>
    <property type="match status" value="1"/>
</dbReference>
<dbReference type="Pfam" id="PF05685">
    <property type="entry name" value="Uma2"/>
    <property type="match status" value="1"/>
</dbReference>
<dbReference type="PANTHER" id="PTHR36558">
    <property type="entry name" value="GLR1098 PROTEIN"/>
    <property type="match status" value="1"/>
</dbReference>
<accession>A0ABV6GRR9</accession>
<gene>
    <name evidence="2" type="ORF">ACFFHQ_06980</name>
</gene>
<dbReference type="PANTHER" id="PTHR36558:SF1">
    <property type="entry name" value="RESTRICTION ENDONUCLEASE DOMAIN-CONTAINING PROTEIN-RELATED"/>
    <property type="match status" value="1"/>
</dbReference>
<dbReference type="EMBL" id="JBHLVN010000030">
    <property type="protein sequence ID" value="MFC0297188.1"/>
    <property type="molecule type" value="Genomic_DNA"/>
</dbReference>
<reference evidence="2 3" key="1">
    <citation type="submission" date="2024-09" db="EMBL/GenBank/DDBJ databases">
        <authorList>
            <person name="Sun Q."/>
            <person name="Mori K."/>
        </authorList>
    </citation>
    <scope>NUCLEOTIDE SEQUENCE [LARGE SCALE GENOMIC DNA]</scope>
    <source>
        <strain evidence="2 3">CCM 7224</strain>
    </source>
</reference>